<dbReference type="AlphaFoldDB" id="A0A6S7JXL1"/>
<dbReference type="EMBL" id="CACRXK020022149">
    <property type="protein sequence ID" value="CAB4036537.1"/>
    <property type="molecule type" value="Genomic_DNA"/>
</dbReference>
<dbReference type="GO" id="GO:0006511">
    <property type="term" value="P:ubiquitin-dependent protein catabolic process"/>
    <property type="evidence" value="ECO:0007669"/>
    <property type="project" value="TreeGrafter"/>
</dbReference>
<dbReference type="Gene3D" id="3.90.1750.10">
    <property type="entry name" value="Hect, E3 ligase catalytic domains"/>
    <property type="match status" value="1"/>
</dbReference>
<dbReference type="InterPro" id="IPR000569">
    <property type="entry name" value="HECT_dom"/>
</dbReference>
<evidence type="ECO:0000256" key="6">
    <source>
        <dbReference type="PROSITE-ProRule" id="PRU00104"/>
    </source>
</evidence>
<organism evidence="8 9">
    <name type="scientific">Paramuricea clavata</name>
    <name type="common">Red gorgonian</name>
    <name type="synonym">Violescent sea-whip</name>
    <dbReference type="NCBI Taxonomy" id="317549"/>
    <lineage>
        <taxon>Eukaryota</taxon>
        <taxon>Metazoa</taxon>
        <taxon>Cnidaria</taxon>
        <taxon>Anthozoa</taxon>
        <taxon>Octocorallia</taxon>
        <taxon>Malacalcyonacea</taxon>
        <taxon>Plexauridae</taxon>
        <taxon>Paramuricea</taxon>
    </lineage>
</organism>
<dbReference type="PANTHER" id="PTHR11254:SF67">
    <property type="entry name" value="E3 UBIQUITIN-PROTEIN LIGASE HUWE1"/>
    <property type="match status" value="1"/>
</dbReference>
<keyword evidence="5 6" id="KW-0833">Ubl conjugation pathway</keyword>
<comment type="caution">
    <text evidence="6">Lacks conserved residue(s) required for the propagation of feature annotation.</text>
</comment>
<sequence>MGDEDKGCSSSMCRLFDFEITQLKEMFPLCSDDVLSVAMGKSANLEEAFDYVMQQTGTTENTGNHSNNSSTCSGDSLIELVRSVIPDSTNAPMRFMVSRNTILSDSIAFFKQRDFNLGTPVKITFEGEPAIDGGGPKQEFFTLLLRQLLSPNSAVHLFEGKDGIYLPSHNTDALRSKLFEVAGRMVAASIINGGPGFPYFSKAVWQYIQCADTDAVTEYITKDDVIDFEVIEAINKVHEDSY</sequence>
<evidence type="ECO:0000256" key="5">
    <source>
        <dbReference type="ARBA" id="ARBA00022786"/>
    </source>
</evidence>
<evidence type="ECO:0000256" key="1">
    <source>
        <dbReference type="ARBA" id="ARBA00000885"/>
    </source>
</evidence>
<evidence type="ECO:0000256" key="4">
    <source>
        <dbReference type="ARBA" id="ARBA00022679"/>
    </source>
</evidence>
<dbReference type="SUPFAM" id="SSF56204">
    <property type="entry name" value="Hect, E3 ligase catalytic domain"/>
    <property type="match status" value="1"/>
</dbReference>
<evidence type="ECO:0000256" key="2">
    <source>
        <dbReference type="ARBA" id="ARBA00004906"/>
    </source>
</evidence>
<proteinExistence type="predicted"/>
<dbReference type="GO" id="GO:0005737">
    <property type="term" value="C:cytoplasm"/>
    <property type="evidence" value="ECO:0007669"/>
    <property type="project" value="TreeGrafter"/>
</dbReference>
<dbReference type="OrthoDB" id="5987293at2759"/>
<evidence type="ECO:0000313" key="9">
    <source>
        <dbReference type="Proteomes" id="UP001152795"/>
    </source>
</evidence>
<comment type="catalytic activity">
    <reaction evidence="1">
        <text>S-ubiquitinyl-[E2 ubiquitin-conjugating enzyme]-L-cysteine + [acceptor protein]-L-lysine = [E2 ubiquitin-conjugating enzyme]-L-cysteine + N(6)-ubiquitinyl-[acceptor protein]-L-lysine.</text>
        <dbReference type="EC" id="2.3.2.26"/>
    </reaction>
</comment>
<reference evidence="8" key="1">
    <citation type="submission" date="2020-04" db="EMBL/GenBank/DDBJ databases">
        <authorList>
            <person name="Alioto T."/>
            <person name="Alioto T."/>
            <person name="Gomez Garrido J."/>
        </authorList>
    </citation>
    <scope>NUCLEOTIDE SEQUENCE</scope>
    <source>
        <strain evidence="8">A484AB</strain>
    </source>
</reference>
<keyword evidence="9" id="KW-1185">Reference proteome</keyword>
<dbReference type="Proteomes" id="UP001152795">
    <property type="component" value="Unassembled WGS sequence"/>
</dbReference>
<comment type="caution">
    <text evidence="8">The sequence shown here is derived from an EMBL/GenBank/DDBJ whole genome shotgun (WGS) entry which is preliminary data.</text>
</comment>
<gene>
    <name evidence="8" type="ORF">PACLA_8A034194</name>
</gene>
<evidence type="ECO:0000259" key="7">
    <source>
        <dbReference type="PROSITE" id="PS50237"/>
    </source>
</evidence>
<dbReference type="InterPro" id="IPR035983">
    <property type="entry name" value="Hect_E3_ubiquitin_ligase"/>
</dbReference>
<keyword evidence="8" id="KW-0436">Ligase</keyword>
<dbReference type="InterPro" id="IPR050409">
    <property type="entry name" value="E3_ubiq-protein_ligase"/>
</dbReference>
<evidence type="ECO:0000313" key="8">
    <source>
        <dbReference type="EMBL" id="CAB4036537.1"/>
    </source>
</evidence>
<name>A0A6S7JXL1_PARCT</name>
<dbReference type="GO" id="GO:0016874">
    <property type="term" value="F:ligase activity"/>
    <property type="evidence" value="ECO:0007669"/>
    <property type="project" value="UniProtKB-KW"/>
</dbReference>
<comment type="pathway">
    <text evidence="2">Protein modification; protein ubiquitination.</text>
</comment>
<keyword evidence="4" id="KW-0808">Transferase</keyword>
<dbReference type="GO" id="GO:0000209">
    <property type="term" value="P:protein polyubiquitination"/>
    <property type="evidence" value="ECO:0007669"/>
    <property type="project" value="TreeGrafter"/>
</dbReference>
<evidence type="ECO:0000256" key="3">
    <source>
        <dbReference type="ARBA" id="ARBA00012485"/>
    </source>
</evidence>
<dbReference type="GO" id="GO:0061630">
    <property type="term" value="F:ubiquitin protein ligase activity"/>
    <property type="evidence" value="ECO:0007669"/>
    <property type="project" value="UniProtKB-EC"/>
</dbReference>
<dbReference type="EC" id="2.3.2.26" evidence="3"/>
<accession>A0A6S7JXL1</accession>
<dbReference type="PANTHER" id="PTHR11254">
    <property type="entry name" value="HECT DOMAIN UBIQUITIN-PROTEIN LIGASE"/>
    <property type="match status" value="1"/>
</dbReference>
<feature type="domain" description="HECT" evidence="7">
    <location>
        <begin position="113"/>
        <end position="242"/>
    </location>
</feature>
<dbReference type="PROSITE" id="PS50237">
    <property type="entry name" value="HECT"/>
    <property type="match status" value="1"/>
</dbReference>
<protein>
    <recommendedName>
        <fullName evidence="3">HECT-type E3 ubiquitin transferase</fullName>
        <ecNumber evidence="3">2.3.2.26</ecNumber>
    </recommendedName>
</protein>